<evidence type="ECO:0000313" key="8">
    <source>
        <dbReference type="Proteomes" id="UP000541154"/>
    </source>
</evidence>
<evidence type="ECO:0000259" key="6">
    <source>
        <dbReference type="PROSITE" id="PS50048"/>
    </source>
</evidence>
<protein>
    <recommendedName>
        <fullName evidence="6">Zn(2)-C6 fungal-type domain-containing protein</fullName>
    </recommendedName>
</protein>
<dbReference type="PROSITE" id="PS00463">
    <property type="entry name" value="ZN2_CY6_FUNGAL_1"/>
    <property type="match status" value="1"/>
</dbReference>
<dbReference type="Pfam" id="PF11951">
    <property type="entry name" value="Fungal_trans_2"/>
    <property type="match status" value="1"/>
</dbReference>
<feature type="compositionally biased region" description="Basic and acidic residues" evidence="5">
    <location>
        <begin position="69"/>
        <end position="84"/>
    </location>
</feature>
<dbReference type="GO" id="GO:0003677">
    <property type="term" value="F:DNA binding"/>
    <property type="evidence" value="ECO:0007669"/>
    <property type="project" value="UniProtKB-KW"/>
</dbReference>
<dbReference type="InterPro" id="IPR036864">
    <property type="entry name" value="Zn2-C6_fun-type_DNA-bd_sf"/>
</dbReference>
<feature type="domain" description="Zn(2)-C6 fungal-type" evidence="6">
    <location>
        <begin position="10"/>
        <end position="38"/>
    </location>
</feature>
<dbReference type="Pfam" id="PF00172">
    <property type="entry name" value="Zn_clus"/>
    <property type="match status" value="1"/>
</dbReference>
<reference evidence="7 8" key="1">
    <citation type="submission" date="2019-04" db="EMBL/GenBank/DDBJ databases">
        <title>Aspergillus burnettii sp. nov., novel species from soil in southeast Queensland.</title>
        <authorList>
            <person name="Gilchrist C.L.M."/>
            <person name="Pitt J.I."/>
            <person name="Lange L."/>
            <person name="Lacey H.J."/>
            <person name="Vuong D."/>
            <person name="Midgley D.J."/>
            <person name="Greenfield P."/>
            <person name="Bradbury M."/>
            <person name="Lacey E."/>
            <person name="Busk P.K."/>
            <person name="Pilgaard B."/>
            <person name="Chooi Y.H."/>
            <person name="Piggott A.M."/>
        </authorList>
    </citation>
    <scope>NUCLEOTIDE SEQUENCE [LARGE SCALE GENOMIC DNA]</scope>
    <source>
        <strain evidence="7 8">FRR 5400</strain>
    </source>
</reference>
<dbReference type="SMART" id="SM00066">
    <property type="entry name" value="GAL4"/>
    <property type="match status" value="1"/>
</dbReference>
<dbReference type="Proteomes" id="UP000541154">
    <property type="component" value="Unassembled WGS sequence"/>
</dbReference>
<dbReference type="Gene3D" id="4.10.240.10">
    <property type="entry name" value="Zn(2)-C6 fungal-type DNA-binding domain"/>
    <property type="match status" value="1"/>
</dbReference>
<evidence type="ECO:0000256" key="3">
    <source>
        <dbReference type="ARBA" id="ARBA00023163"/>
    </source>
</evidence>
<dbReference type="GO" id="GO:0009893">
    <property type="term" value="P:positive regulation of metabolic process"/>
    <property type="evidence" value="ECO:0007669"/>
    <property type="project" value="UniProtKB-ARBA"/>
</dbReference>
<evidence type="ECO:0000256" key="4">
    <source>
        <dbReference type="ARBA" id="ARBA00023242"/>
    </source>
</evidence>
<dbReference type="GO" id="GO:0000981">
    <property type="term" value="F:DNA-binding transcription factor activity, RNA polymerase II-specific"/>
    <property type="evidence" value="ECO:0007669"/>
    <property type="project" value="InterPro"/>
</dbReference>
<dbReference type="PROSITE" id="PS50048">
    <property type="entry name" value="ZN2_CY6_FUNGAL_2"/>
    <property type="match status" value="1"/>
</dbReference>
<evidence type="ECO:0000256" key="1">
    <source>
        <dbReference type="ARBA" id="ARBA00023015"/>
    </source>
</evidence>
<evidence type="ECO:0000256" key="5">
    <source>
        <dbReference type="SAM" id="MobiDB-lite"/>
    </source>
</evidence>
<keyword evidence="4" id="KW-0539">Nucleus</keyword>
<dbReference type="InterPro" id="IPR021858">
    <property type="entry name" value="Fun_TF"/>
</dbReference>
<dbReference type="PANTHER" id="PTHR38111:SF11">
    <property type="entry name" value="TRANSCRIPTION FACTOR DOMAIN-CONTAINING PROTEIN-RELATED"/>
    <property type="match status" value="1"/>
</dbReference>
<keyword evidence="8" id="KW-1185">Reference proteome</keyword>
<dbReference type="InterPro" id="IPR012341">
    <property type="entry name" value="6hp_glycosidase-like_sf"/>
</dbReference>
<dbReference type="CDD" id="cd12148">
    <property type="entry name" value="fungal_TF_MHR"/>
    <property type="match status" value="1"/>
</dbReference>
<keyword evidence="1" id="KW-0805">Transcription regulation</keyword>
<proteinExistence type="predicted"/>
<sequence length="826" mass="93162">MARIVGGSKGCHACRKRKKRCDERRPSCGQCLSRNASCPGYVREAKFILVSYHDSRRAASRCSSDTEAQSDRQEIDKRPSDRVANRTCSSGLSSEAPSLQRSAVAYYCSSYFHNVIQAGLDVFGTSSYIDWMWLTPELDVEEPSLRAALLALGTARMGRVSNDPRLTRLSAESYSQSLRHLRKTILNRALGLRDEALASMMFLAIYEILEGSSNRGLGWASHTHGAMSLVHSQGLEMEWSEARHRLFNGLRLSAIIHSIGTRKPTYLGTPEWTSIPWRKGKKQPKQYLFDLMAEIPALLEAMDSVNVTSDISQSLARLHEVCERYMYLAQRLYAWYETYMTDHPSKGHCEQPSRLPSVSPNERSPPTCIGFPDHDTGHIHLLYWTSQVLLFSNIGMVYESCVTNAPHGAHISLPPFPCDIQEMHGMALNIARSAEYFLDPKAISLGACIISFPASIAFGYFEYYNLPECDWFRQIFRYIKTFGIDVEGFLDAVASETSLQLVLCQMGLAWRPSQSTKWDVSIRTMRNCMIDGFSDCPVYEQLQYSGGSRAVGLFHYLLSRDDGLMRQVMIKFAASATFEGLTQSRFQSHVPQLITGFSLYWALQHIDRLGLVSGLPDDVWQYVHWVTTWGATEEYPDKGVPSSGRISNRHTYCSMLYAPFERTVTVDASSPIRPPISQTTYPTRSTARPSQLYPGQRARLLTESFADPHFSKCSCMMQFCALRALPLAGDEVYESFWPRLLDSWRKMLANNLTTWEEVDVRQRSDCHAWSSVPIYEYCTELAGIRPIAPGSTKVLFKPRLGLSQEVQATIAAGKDNIAIISWATEH</sequence>
<evidence type="ECO:0000313" key="7">
    <source>
        <dbReference type="EMBL" id="KAF5862179.1"/>
    </source>
</evidence>
<dbReference type="InterPro" id="IPR001138">
    <property type="entry name" value="Zn2Cys6_DnaBD"/>
</dbReference>
<keyword evidence="2" id="KW-0238">DNA-binding</keyword>
<evidence type="ECO:0000256" key="2">
    <source>
        <dbReference type="ARBA" id="ARBA00023125"/>
    </source>
</evidence>
<dbReference type="InterPro" id="IPR053178">
    <property type="entry name" value="Osmoadaptation_assoc"/>
</dbReference>
<dbReference type="CDD" id="cd00067">
    <property type="entry name" value="GAL4"/>
    <property type="match status" value="1"/>
</dbReference>
<dbReference type="Gene3D" id="1.50.10.10">
    <property type="match status" value="2"/>
</dbReference>
<keyword evidence="3" id="KW-0804">Transcription</keyword>
<name>A0A8H6A6Y4_PETAA</name>
<dbReference type="EMBL" id="SPNV01000080">
    <property type="protein sequence ID" value="KAF5862179.1"/>
    <property type="molecule type" value="Genomic_DNA"/>
</dbReference>
<comment type="caution">
    <text evidence="7">The sequence shown here is derived from an EMBL/GenBank/DDBJ whole genome shotgun (WGS) entry which is preliminary data.</text>
</comment>
<dbReference type="SUPFAM" id="SSF57701">
    <property type="entry name" value="Zn2/Cys6 DNA-binding domain"/>
    <property type="match status" value="1"/>
</dbReference>
<dbReference type="GO" id="GO:0008270">
    <property type="term" value="F:zinc ion binding"/>
    <property type="evidence" value="ECO:0007669"/>
    <property type="project" value="InterPro"/>
</dbReference>
<organism evidence="7 8">
    <name type="scientific">Petromyces alliaceus</name>
    <name type="common">Aspergillus alliaceus</name>
    <dbReference type="NCBI Taxonomy" id="209559"/>
    <lineage>
        <taxon>Eukaryota</taxon>
        <taxon>Fungi</taxon>
        <taxon>Dikarya</taxon>
        <taxon>Ascomycota</taxon>
        <taxon>Pezizomycotina</taxon>
        <taxon>Eurotiomycetes</taxon>
        <taxon>Eurotiomycetidae</taxon>
        <taxon>Eurotiales</taxon>
        <taxon>Aspergillaceae</taxon>
        <taxon>Aspergillus</taxon>
        <taxon>Aspergillus subgen. Circumdati</taxon>
    </lineage>
</organism>
<dbReference type="PANTHER" id="PTHR38111">
    <property type="entry name" value="ZN(2)-C6 FUNGAL-TYPE DOMAIN-CONTAINING PROTEIN-RELATED"/>
    <property type="match status" value="1"/>
</dbReference>
<feature type="region of interest" description="Disordered" evidence="5">
    <location>
        <begin position="61"/>
        <end position="94"/>
    </location>
</feature>
<dbReference type="GO" id="GO:0005975">
    <property type="term" value="P:carbohydrate metabolic process"/>
    <property type="evidence" value="ECO:0007669"/>
    <property type="project" value="InterPro"/>
</dbReference>
<gene>
    <name evidence="7" type="ORF">ETB97_012076</name>
</gene>
<accession>A0A8H6A6Y4</accession>
<dbReference type="AlphaFoldDB" id="A0A8H6A6Y4"/>